<dbReference type="NCBIfam" id="TIGR01383">
    <property type="entry name" value="not_thiJ"/>
    <property type="match status" value="1"/>
</dbReference>
<dbReference type="CDD" id="cd03135">
    <property type="entry name" value="GATase1_DJ-1"/>
    <property type="match status" value="1"/>
</dbReference>
<dbReference type="PANTHER" id="PTHR48094">
    <property type="entry name" value="PROTEIN/NUCLEIC ACID DEGLYCASE DJ-1-RELATED"/>
    <property type="match status" value="1"/>
</dbReference>
<evidence type="ECO:0000313" key="3">
    <source>
        <dbReference type="Proteomes" id="UP000660047"/>
    </source>
</evidence>
<dbReference type="InterPro" id="IPR029062">
    <property type="entry name" value="Class_I_gatase-like"/>
</dbReference>
<dbReference type="Gene3D" id="3.40.50.880">
    <property type="match status" value="1"/>
</dbReference>
<proteinExistence type="predicted"/>
<dbReference type="SUPFAM" id="SSF52317">
    <property type="entry name" value="Class I glutamine amidotransferase-like"/>
    <property type="match status" value="1"/>
</dbReference>
<evidence type="ECO:0000259" key="1">
    <source>
        <dbReference type="Pfam" id="PF01965"/>
    </source>
</evidence>
<reference evidence="2" key="1">
    <citation type="submission" date="2020-06" db="EMBL/GenBank/DDBJ databases">
        <title>Characterization of fructooligosaccharide metabolism and fructooligosaccharide-degrading enzymes in human commensal butyrate producers.</title>
        <authorList>
            <person name="Tanno H."/>
            <person name="Fujii T."/>
            <person name="Hirano K."/>
            <person name="Maeno S."/>
            <person name="Tonozuka T."/>
            <person name="Sakamoto M."/>
            <person name="Ohkuma M."/>
            <person name="Tochio T."/>
            <person name="Endo A."/>
        </authorList>
    </citation>
    <scope>NUCLEOTIDE SEQUENCE</scope>
    <source>
        <strain evidence="2">JCM 31265</strain>
    </source>
</reference>
<dbReference type="Pfam" id="PF01965">
    <property type="entry name" value="DJ-1_PfpI"/>
    <property type="match status" value="1"/>
</dbReference>
<protein>
    <submittedName>
        <fullName evidence="2">4-methyl-5(B-hydroxyethyl)-thiazole monophosphate biosynthesis protein</fullName>
    </submittedName>
</protein>
<dbReference type="InterPro" id="IPR002818">
    <property type="entry name" value="DJ-1/PfpI"/>
</dbReference>
<sequence>MKARVLFATGYEEVEALTVVDLLRRAGVECLMVSADDLDTVTGARGMEVTMDEKLSEIDDQCDLVVLPGGIPGVPNLKANSKVQAMVKAQNDRGGYVAAICAGPTALGAFGVLADKNATCYPGCEDQLMAKRHSTEPVVVDGNVITSRGVGTAIEFALKLVEILIDRQTADDLAEKIVYKR</sequence>
<gene>
    <name evidence="2" type="primary">thiJ</name>
    <name evidence="2" type="ORF">COEU31_07840</name>
</gene>
<dbReference type="GO" id="GO:1903189">
    <property type="term" value="P:glyoxal metabolic process"/>
    <property type="evidence" value="ECO:0007669"/>
    <property type="project" value="TreeGrafter"/>
</dbReference>
<comment type="caution">
    <text evidence="2">The sequence shown here is derived from an EMBL/GenBank/DDBJ whole genome shotgun (WGS) entry which is preliminary data.</text>
</comment>
<dbReference type="GO" id="GO:0005737">
    <property type="term" value="C:cytoplasm"/>
    <property type="evidence" value="ECO:0007669"/>
    <property type="project" value="TreeGrafter"/>
</dbReference>
<dbReference type="EMBL" id="BLYL01000003">
    <property type="protein sequence ID" value="GFO93738.1"/>
    <property type="molecule type" value="Genomic_DNA"/>
</dbReference>
<accession>A0AAI9NXL5</accession>
<name>A0AAI9NXL5_9FIRM</name>
<dbReference type="PANTHER" id="PTHR48094:SF12">
    <property type="entry name" value="PARKINSON DISEASE PROTEIN 7 HOMOLOG"/>
    <property type="match status" value="1"/>
</dbReference>
<organism evidence="2 3">
    <name type="scientific">Coprococcus eutactus</name>
    <dbReference type="NCBI Taxonomy" id="33043"/>
    <lineage>
        <taxon>Bacteria</taxon>
        <taxon>Bacillati</taxon>
        <taxon>Bacillota</taxon>
        <taxon>Clostridia</taxon>
        <taxon>Lachnospirales</taxon>
        <taxon>Lachnospiraceae</taxon>
        <taxon>Coprococcus</taxon>
    </lineage>
</organism>
<dbReference type="RefSeq" id="WP_022215915.1">
    <property type="nucleotide sequence ID" value="NZ_BLYL01000003.1"/>
</dbReference>
<feature type="domain" description="DJ-1/PfpI" evidence="1">
    <location>
        <begin position="1"/>
        <end position="162"/>
    </location>
</feature>
<dbReference type="InterPro" id="IPR050325">
    <property type="entry name" value="Prot/Nucl_acid_deglycase"/>
</dbReference>
<dbReference type="Proteomes" id="UP000660047">
    <property type="component" value="Unassembled WGS sequence"/>
</dbReference>
<evidence type="ECO:0000313" key="2">
    <source>
        <dbReference type="EMBL" id="GFO93738.1"/>
    </source>
</evidence>
<dbReference type="InterPro" id="IPR006287">
    <property type="entry name" value="DJ-1"/>
</dbReference>
<dbReference type="AlphaFoldDB" id="A0AAI9NXL5"/>